<evidence type="ECO:0000313" key="9">
    <source>
        <dbReference type="Proteomes" id="UP000000314"/>
    </source>
</evidence>
<keyword evidence="2" id="KW-0813">Transport</keyword>
<evidence type="ECO:0000256" key="1">
    <source>
        <dbReference type="ARBA" id="ARBA00004141"/>
    </source>
</evidence>
<protein>
    <submittedName>
        <fullName evidence="8">Allantoin permease</fullName>
    </submittedName>
</protein>
<proteinExistence type="inferred from homology"/>
<dbReference type="OMA" id="CMFPLMC"/>
<dbReference type="RefSeq" id="XP_002489943.1">
    <property type="nucleotide sequence ID" value="XM_002489898.1"/>
</dbReference>
<dbReference type="InterPro" id="IPR036259">
    <property type="entry name" value="MFS_trans_sf"/>
</dbReference>
<comment type="subcellular location">
    <subcellularLocation>
        <location evidence="1">Membrane</location>
        <topology evidence="1">Multi-pass membrane protein</topology>
    </subcellularLocation>
</comment>
<keyword evidence="9" id="KW-1185">Reference proteome</keyword>
<dbReference type="GeneID" id="8196788"/>
<dbReference type="InParanoid" id="C4QWN9"/>
<reference evidence="8 9" key="1">
    <citation type="journal article" date="2009" name="Nat. Biotechnol.">
        <title>Genome sequence of the recombinant protein production host Pichia pastoris.</title>
        <authorList>
            <person name="De Schutter K."/>
            <person name="Lin Y.C."/>
            <person name="Tiels P."/>
            <person name="Van Hecke A."/>
            <person name="Glinka S."/>
            <person name="Weber-Lehmann J."/>
            <person name="Rouze P."/>
            <person name="Van de Peer Y."/>
            <person name="Callewaert N."/>
        </authorList>
    </citation>
    <scope>NUCLEOTIDE SEQUENCE [LARGE SCALE GENOMIC DNA]</scope>
    <source>
        <strain evidence="9">GS115 / ATCC 20864</strain>
    </source>
</reference>
<dbReference type="HOGENOM" id="CLU_001265_0_5_1"/>
<feature type="transmembrane region" description="Helical" evidence="7">
    <location>
        <begin position="223"/>
        <end position="243"/>
    </location>
</feature>
<feature type="transmembrane region" description="Helical" evidence="7">
    <location>
        <begin position="418"/>
        <end position="436"/>
    </location>
</feature>
<dbReference type="FunFam" id="1.20.1250.20:FF:000064">
    <property type="entry name" value="MFS allantoate transporter"/>
    <property type="match status" value="1"/>
</dbReference>
<evidence type="ECO:0000256" key="3">
    <source>
        <dbReference type="ARBA" id="ARBA00022692"/>
    </source>
</evidence>
<keyword evidence="3 7" id="KW-0812">Transmembrane</keyword>
<dbReference type="PANTHER" id="PTHR43791:SF1">
    <property type="entry name" value="ALLANTOATE PERMEASE"/>
    <property type="match status" value="1"/>
</dbReference>
<dbReference type="eggNOG" id="KOG2533">
    <property type="taxonomic scope" value="Eukaryota"/>
</dbReference>
<dbReference type="FunCoup" id="C4QWN9">
    <property type="interactions" value="152"/>
</dbReference>
<evidence type="ECO:0000256" key="5">
    <source>
        <dbReference type="ARBA" id="ARBA00023136"/>
    </source>
</evidence>
<feature type="transmembrane region" description="Helical" evidence="7">
    <location>
        <begin position="100"/>
        <end position="122"/>
    </location>
</feature>
<evidence type="ECO:0000256" key="6">
    <source>
        <dbReference type="ARBA" id="ARBA00037968"/>
    </source>
</evidence>
<dbReference type="Pfam" id="PF07690">
    <property type="entry name" value="MFS_1"/>
    <property type="match status" value="1"/>
</dbReference>
<feature type="transmembrane region" description="Helical" evidence="7">
    <location>
        <begin position="448"/>
        <end position="468"/>
    </location>
</feature>
<dbReference type="OrthoDB" id="6730379at2759"/>
<keyword evidence="4 7" id="KW-1133">Transmembrane helix</keyword>
<dbReference type="InterPro" id="IPR011701">
    <property type="entry name" value="MFS"/>
</dbReference>
<dbReference type="KEGG" id="ppa:PAS_chr1-1_0287"/>
<dbReference type="GO" id="GO:0022857">
    <property type="term" value="F:transmembrane transporter activity"/>
    <property type="evidence" value="ECO:0007669"/>
    <property type="project" value="InterPro"/>
</dbReference>
<comment type="similarity">
    <text evidence="6">Belongs to the major facilitator superfamily. Allantoate permease family.</text>
</comment>
<dbReference type="PANTHER" id="PTHR43791">
    <property type="entry name" value="PERMEASE-RELATED"/>
    <property type="match status" value="1"/>
</dbReference>
<evidence type="ECO:0000256" key="4">
    <source>
        <dbReference type="ARBA" id="ARBA00022989"/>
    </source>
</evidence>
<dbReference type="Gene3D" id="1.20.1250.20">
    <property type="entry name" value="MFS general substrate transporter like domains"/>
    <property type="match status" value="2"/>
</dbReference>
<feature type="transmembrane region" description="Helical" evidence="7">
    <location>
        <begin position="356"/>
        <end position="375"/>
    </location>
</feature>
<dbReference type="AlphaFoldDB" id="C4QWN9"/>
<keyword evidence="5 7" id="KW-0472">Membrane</keyword>
<dbReference type="Proteomes" id="UP000000314">
    <property type="component" value="Chromosome 1"/>
</dbReference>
<organism evidence="8 9">
    <name type="scientific">Komagataella phaffii (strain GS115 / ATCC 20864)</name>
    <name type="common">Yeast</name>
    <name type="synonym">Pichia pastoris</name>
    <dbReference type="NCBI Taxonomy" id="644223"/>
    <lineage>
        <taxon>Eukaryota</taxon>
        <taxon>Fungi</taxon>
        <taxon>Dikarya</taxon>
        <taxon>Ascomycota</taxon>
        <taxon>Saccharomycotina</taxon>
        <taxon>Pichiomycetes</taxon>
        <taxon>Pichiales</taxon>
        <taxon>Pichiaceae</taxon>
        <taxon>Komagataella</taxon>
    </lineage>
</organism>
<feature type="transmembrane region" description="Helical" evidence="7">
    <location>
        <begin position="328"/>
        <end position="349"/>
    </location>
</feature>
<dbReference type="GO" id="GO:0016020">
    <property type="term" value="C:membrane"/>
    <property type="evidence" value="ECO:0007669"/>
    <property type="project" value="UniProtKB-SubCell"/>
</dbReference>
<feature type="transmembrane region" description="Helical" evidence="7">
    <location>
        <begin position="192"/>
        <end position="211"/>
    </location>
</feature>
<dbReference type="EMBL" id="FN392319">
    <property type="protein sequence ID" value="CAY67662.1"/>
    <property type="molecule type" value="Genomic_DNA"/>
</dbReference>
<evidence type="ECO:0000256" key="7">
    <source>
        <dbReference type="SAM" id="Phobius"/>
    </source>
</evidence>
<feature type="transmembrane region" description="Helical" evidence="7">
    <location>
        <begin position="128"/>
        <end position="148"/>
    </location>
</feature>
<dbReference type="CDD" id="cd17327">
    <property type="entry name" value="MFS_FEN2_like"/>
    <property type="match status" value="1"/>
</dbReference>
<accession>C4QWN9</accession>
<feature type="transmembrane region" description="Helical" evidence="7">
    <location>
        <begin position="387"/>
        <end position="406"/>
    </location>
</feature>
<evidence type="ECO:0000256" key="2">
    <source>
        <dbReference type="ARBA" id="ARBA00022448"/>
    </source>
</evidence>
<dbReference type="SUPFAM" id="SSF103473">
    <property type="entry name" value="MFS general substrate transporter"/>
    <property type="match status" value="1"/>
</dbReference>
<evidence type="ECO:0000313" key="8">
    <source>
        <dbReference type="EMBL" id="CAY67662.1"/>
    </source>
</evidence>
<gene>
    <name evidence="8" type="ordered locus">PAS_chr1-1_0287</name>
</gene>
<sequence length="503" mass="55788">MTEEKREAFDTTVNSVSSNDHQIGTGKIVLTEKDADIALGYAAEGVVIDEATNKRILRKIDLCLGPLMCILYACQFMDKVSNSYASVMGLREDLSMVGDMYSWTGTAFYLGYLAFVFPASYMLQRLPVIKTVGTFIIIWGVLLCLHSVPQYAGFIALRTLLGMMESAVTPAFVIITSQWYKKEEQFLRTSCWFAFNGVGAIMGSGIAYGLAIRDNYSIHAWKLVFIITGCITIFLGFVTMLHVPDTPTQAWFLTAEEKVLVVERIRSNNQGFGNRKIKTYQIKEALTDIQTWLFVLFAISNNIPNGGLTNFSAILLSDDFGYSKTTTLLMNMPTGAVEVVGCIALAYTVRWFKHRMIIALIAQSITLICSCLLAFAGPAKARLAGYYTLYIFPIGMICALSCFASNTAGHTKKVTTNATYLVAYCVGNLVGPQTFISSQAPSYSGAKIAIVVNQIAGLIFLAAIYYVYWRRNIAKDKLEKVTNEHLEFADLTDKENPNFRYSC</sequence>
<name>C4QWN9_KOMPG</name>